<dbReference type="Pfam" id="PF00015">
    <property type="entry name" value="MCPsignal"/>
    <property type="match status" value="1"/>
</dbReference>
<evidence type="ECO:0000256" key="2">
    <source>
        <dbReference type="ARBA" id="ARBA00022475"/>
    </source>
</evidence>
<keyword evidence="2" id="KW-1003">Cell membrane</keyword>
<dbReference type="Gene3D" id="1.10.287.950">
    <property type="entry name" value="Methyl-accepting chemotaxis protein"/>
    <property type="match status" value="1"/>
</dbReference>
<sequence length="630" mass="68495">MIIKMNLTIKHKIQLAVLVVIVTITTTLALIASKQLKLQTEQAISTRFALQSEALNNNIFSWLESKKHIIDANEARLRSGSSDDGEFTLSIQAGGFINLYMGLESGLVISGNKSVEIPADFDGRTRPWYQGAYNSHEIITTQPYVDLSGDTVVTLAKRFNGEINGVLAADLSIAYITQQVAAVNIANSGFAFLLDENNKVLAFRDGSYAQQDASRFARSLTHSNISTLQSSGDITTLEWQDGTEKLLRLTKLQGTDWTLGLVEDKALAYEAITEQIQQSLIAVIILAIMILIIASVIVNHMFKPLQQLTSAIETLSNGDGDLTQRFSAHRHDEIGMLERHMNRFLESLQLMIKAISNDTEQLIKQIHESSDIAVKASNGVNGQHQDLDQIATAIHEMSATAAEVANHAEMTANAAQVSTQACIDGNEVISKNSESIEQLSLQLDDASRVVSALEGNATEINKILSTIQAIAEQTNLLALNAAIEAARAGEQGRGFAVVADEVRVLSHRTQDSTEEIRAMIATLQQNSQQAVASMSSSTDIANTSVEFANQAKQSLMCITDSITEITDMATQIASAAEEQRAVSDDISRNTQAISDTSHLLSSQTQEVSDNAQQMLQTSSGLSERVSRFKI</sequence>
<evidence type="ECO:0000256" key="10">
    <source>
        <dbReference type="PROSITE-ProRule" id="PRU00284"/>
    </source>
</evidence>
<evidence type="ECO:0000256" key="5">
    <source>
        <dbReference type="ARBA" id="ARBA00022692"/>
    </source>
</evidence>
<name>B0TU17_SHEHH</name>
<feature type="transmembrane region" description="Helical" evidence="12">
    <location>
        <begin position="280"/>
        <end position="298"/>
    </location>
</feature>
<keyword evidence="17" id="KW-1185">Reference proteome</keyword>
<dbReference type="eggNOG" id="COG0840">
    <property type="taxonomic scope" value="Bacteria"/>
</dbReference>
<evidence type="ECO:0000256" key="11">
    <source>
        <dbReference type="SAM" id="MobiDB-lite"/>
    </source>
</evidence>
<dbReference type="PROSITE" id="PS50192">
    <property type="entry name" value="T_SNARE"/>
    <property type="match status" value="1"/>
</dbReference>
<dbReference type="Proteomes" id="UP000001317">
    <property type="component" value="Chromosome"/>
</dbReference>
<comment type="subcellular location">
    <subcellularLocation>
        <location evidence="1">Cell inner membrane</location>
        <topology evidence="1">Multi-pass membrane protein</topology>
    </subcellularLocation>
</comment>
<dbReference type="PANTHER" id="PTHR32089:SF117">
    <property type="entry name" value="METHYL ACCEPTING SENSORY TRANSDUCER WITH CACHE_1 SMALL MOLECULE BINDING DOMAIN"/>
    <property type="match status" value="1"/>
</dbReference>
<keyword evidence="6 12" id="KW-1133">Transmembrane helix</keyword>
<dbReference type="HOGENOM" id="CLU_000445_107_19_6"/>
<evidence type="ECO:0000256" key="9">
    <source>
        <dbReference type="ARBA" id="ARBA00029447"/>
    </source>
</evidence>
<dbReference type="PROSITE" id="PS50111">
    <property type="entry name" value="CHEMOTAXIS_TRANSDUC_2"/>
    <property type="match status" value="1"/>
</dbReference>
<dbReference type="PROSITE" id="PS50885">
    <property type="entry name" value="HAMP"/>
    <property type="match status" value="1"/>
</dbReference>
<evidence type="ECO:0000259" key="13">
    <source>
        <dbReference type="PROSITE" id="PS50111"/>
    </source>
</evidence>
<evidence type="ECO:0000313" key="16">
    <source>
        <dbReference type="EMBL" id="ABZ78128.1"/>
    </source>
</evidence>
<dbReference type="SMART" id="SM00304">
    <property type="entry name" value="HAMP"/>
    <property type="match status" value="1"/>
</dbReference>
<dbReference type="CDD" id="cd18774">
    <property type="entry name" value="PDC2_HK_sensor"/>
    <property type="match status" value="1"/>
</dbReference>
<dbReference type="GO" id="GO:0007165">
    <property type="term" value="P:signal transduction"/>
    <property type="evidence" value="ECO:0007669"/>
    <property type="project" value="UniProtKB-KW"/>
</dbReference>
<evidence type="ECO:0000256" key="6">
    <source>
        <dbReference type="ARBA" id="ARBA00022989"/>
    </source>
</evidence>
<evidence type="ECO:0000259" key="14">
    <source>
        <dbReference type="PROSITE" id="PS50192"/>
    </source>
</evidence>
<dbReference type="SMART" id="SM00283">
    <property type="entry name" value="MA"/>
    <property type="match status" value="1"/>
</dbReference>
<organism evidence="16 17">
    <name type="scientific">Shewanella halifaxensis (strain HAW-EB4)</name>
    <dbReference type="NCBI Taxonomy" id="458817"/>
    <lineage>
        <taxon>Bacteria</taxon>
        <taxon>Pseudomonadati</taxon>
        <taxon>Pseudomonadota</taxon>
        <taxon>Gammaproteobacteria</taxon>
        <taxon>Alteromonadales</taxon>
        <taxon>Shewanellaceae</taxon>
        <taxon>Shewanella</taxon>
    </lineage>
</organism>
<dbReference type="FunFam" id="1.10.287.950:FF:000001">
    <property type="entry name" value="Methyl-accepting chemotaxis sensory transducer"/>
    <property type="match status" value="1"/>
</dbReference>
<protein>
    <submittedName>
        <fullName evidence="16">Methyl-accepting chemotaxis sensory transducer</fullName>
    </submittedName>
</protein>
<proteinExistence type="inferred from homology"/>
<feature type="region of interest" description="Disordered" evidence="11">
    <location>
        <begin position="597"/>
        <end position="621"/>
    </location>
</feature>
<dbReference type="AlphaFoldDB" id="B0TU17"/>
<keyword evidence="3" id="KW-0145">Chemotaxis</keyword>
<feature type="domain" description="HAMP" evidence="15">
    <location>
        <begin position="299"/>
        <end position="353"/>
    </location>
</feature>
<dbReference type="SUPFAM" id="SSF103190">
    <property type="entry name" value="Sensory domain-like"/>
    <property type="match status" value="1"/>
</dbReference>
<dbReference type="SUPFAM" id="SSF58104">
    <property type="entry name" value="Methyl-accepting chemotaxis protein (MCP) signaling domain"/>
    <property type="match status" value="1"/>
</dbReference>
<evidence type="ECO:0000259" key="15">
    <source>
        <dbReference type="PROSITE" id="PS50885"/>
    </source>
</evidence>
<dbReference type="InterPro" id="IPR003660">
    <property type="entry name" value="HAMP_dom"/>
</dbReference>
<keyword evidence="7 12" id="KW-0472">Membrane</keyword>
<dbReference type="GO" id="GO:0006935">
    <property type="term" value="P:chemotaxis"/>
    <property type="evidence" value="ECO:0007669"/>
    <property type="project" value="UniProtKB-KW"/>
</dbReference>
<dbReference type="Pfam" id="PF02743">
    <property type="entry name" value="dCache_1"/>
    <property type="match status" value="1"/>
</dbReference>
<dbReference type="Gene3D" id="3.30.450.20">
    <property type="entry name" value="PAS domain"/>
    <property type="match status" value="2"/>
</dbReference>
<dbReference type="InterPro" id="IPR029151">
    <property type="entry name" value="Sensor-like_sf"/>
</dbReference>
<dbReference type="InterPro" id="IPR000727">
    <property type="entry name" value="T_SNARE_dom"/>
</dbReference>
<dbReference type="InterPro" id="IPR004089">
    <property type="entry name" value="MCPsignal_dom"/>
</dbReference>
<dbReference type="CDD" id="cd12913">
    <property type="entry name" value="PDC1_MCP_like"/>
    <property type="match status" value="1"/>
</dbReference>
<comment type="similarity">
    <text evidence="9">Belongs to the methyl-accepting chemotaxis (MCP) protein family.</text>
</comment>
<keyword evidence="4" id="KW-0997">Cell inner membrane</keyword>
<feature type="domain" description="T-SNARE coiled-coil homology" evidence="14">
    <location>
        <begin position="545"/>
        <end position="607"/>
    </location>
</feature>
<dbReference type="GO" id="GO:0005886">
    <property type="term" value="C:plasma membrane"/>
    <property type="evidence" value="ECO:0007669"/>
    <property type="project" value="UniProtKB-SubCell"/>
</dbReference>
<dbReference type="Pfam" id="PF00672">
    <property type="entry name" value="HAMP"/>
    <property type="match status" value="1"/>
</dbReference>
<dbReference type="EMBL" id="CP000931">
    <property type="protein sequence ID" value="ABZ78128.1"/>
    <property type="molecule type" value="Genomic_DNA"/>
</dbReference>
<keyword evidence="8 10" id="KW-0807">Transducer</keyword>
<reference evidence="16" key="1">
    <citation type="submission" date="2008-01" db="EMBL/GenBank/DDBJ databases">
        <title>Complete sequence of Shewanella halifaxensis HAW-EB4.</title>
        <authorList>
            <consortium name="US DOE Joint Genome Institute"/>
            <person name="Copeland A."/>
            <person name="Lucas S."/>
            <person name="Lapidus A."/>
            <person name="Glavina del Rio T."/>
            <person name="Dalin E."/>
            <person name="Tice H."/>
            <person name="Bruce D."/>
            <person name="Goodwin L."/>
            <person name="Pitluck S."/>
            <person name="Sims D."/>
            <person name="Brettin T."/>
            <person name="Detter J.C."/>
            <person name="Han C."/>
            <person name="Kuske C.R."/>
            <person name="Schmutz J."/>
            <person name="Larimer F."/>
            <person name="Land M."/>
            <person name="Hauser L."/>
            <person name="Kyrpides N."/>
            <person name="Kim E."/>
            <person name="Zhao J.-S."/>
            <person name="Richardson P."/>
        </authorList>
    </citation>
    <scope>NUCLEOTIDE SEQUENCE [LARGE SCALE GENOMIC DNA]</scope>
    <source>
        <strain evidence="16">HAW-EB4</strain>
    </source>
</reference>
<evidence type="ECO:0000256" key="3">
    <source>
        <dbReference type="ARBA" id="ARBA00022500"/>
    </source>
</evidence>
<keyword evidence="5 12" id="KW-0812">Transmembrane</keyword>
<evidence type="ECO:0000256" key="12">
    <source>
        <dbReference type="SAM" id="Phobius"/>
    </source>
</evidence>
<dbReference type="PANTHER" id="PTHR32089">
    <property type="entry name" value="METHYL-ACCEPTING CHEMOTAXIS PROTEIN MCPB"/>
    <property type="match status" value="1"/>
</dbReference>
<evidence type="ECO:0000313" key="17">
    <source>
        <dbReference type="Proteomes" id="UP000001317"/>
    </source>
</evidence>
<evidence type="ECO:0000256" key="1">
    <source>
        <dbReference type="ARBA" id="ARBA00004429"/>
    </source>
</evidence>
<evidence type="ECO:0000256" key="8">
    <source>
        <dbReference type="ARBA" id="ARBA00023224"/>
    </source>
</evidence>
<dbReference type="STRING" id="458817.Shal_3587"/>
<dbReference type="CDD" id="cd06225">
    <property type="entry name" value="HAMP"/>
    <property type="match status" value="1"/>
</dbReference>
<dbReference type="CDD" id="cd11386">
    <property type="entry name" value="MCP_signal"/>
    <property type="match status" value="1"/>
</dbReference>
<dbReference type="InterPro" id="IPR033479">
    <property type="entry name" value="dCache_1"/>
</dbReference>
<accession>B0TU17</accession>
<gene>
    <name evidence="16" type="ordered locus">Shal_3587</name>
</gene>
<feature type="domain" description="Methyl-accepting transducer" evidence="13">
    <location>
        <begin position="358"/>
        <end position="594"/>
    </location>
</feature>
<evidence type="ECO:0000256" key="7">
    <source>
        <dbReference type="ARBA" id="ARBA00023136"/>
    </source>
</evidence>
<evidence type="ECO:0000256" key="4">
    <source>
        <dbReference type="ARBA" id="ARBA00022519"/>
    </source>
</evidence>
<dbReference type="KEGG" id="shl:Shal_3587"/>